<comment type="caution">
    <text evidence="3">The sequence shown here is derived from an EMBL/GenBank/DDBJ whole genome shotgun (WGS) entry which is preliminary data.</text>
</comment>
<keyword evidence="5" id="KW-1185">Reference proteome</keyword>
<dbReference type="OrthoDB" id="9805904at2"/>
<dbReference type="Gene3D" id="3.40.50.720">
    <property type="entry name" value="NAD(P)-binding Rossmann-like Domain"/>
    <property type="match status" value="1"/>
</dbReference>
<dbReference type="InterPro" id="IPR036291">
    <property type="entry name" value="NAD(P)-bd_dom_sf"/>
</dbReference>
<dbReference type="FunFam" id="3.40.50.720:FF:000084">
    <property type="entry name" value="Short-chain dehydrogenase reductase"/>
    <property type="match status" value="1"/>
</dbReference>
<protein>
    <submittedName>
        <fullName evidence="4">3-oxoacyl-[acyl-carrier protein] reductase</fullName>
    </submittedName>
    <submittedName>
        <fullName evidence="3">SDR family oxidoreductase</fullName>
    </submittedName>
</protein>
<dbReference type="InterPro" id="IPR050259">
    <property type="entry name" value="SDR"/>
</dbReference>
<organism evidence="3 6">
    <name type="scientific">Weissella hellenica</name>
    <dbReference type="NCBI Taxonomy" id="46256"/>
    <lineage>
        <taxon>Bacteria</taxon>
        <taxon>Bacillati</taxon>
        <taxon>Bacillota</taxon>
        <taxon>Bacilli</taxon>
        <taxon>Lactobacillales</taxon>
        <taxon>Lactobacillaceae</taxon>
        <taxon>Weissella</taxon>
    </lineage>
</organism>
<dbReference type="Pfam" id="PF13561">
    <property type="entry name" value="adh_short_C2"/>
    <property type="match status" value="1"/>
</dbReference>
<reference evidence="3 6" key="2">
    <citation type="submission" date="2020-04" db="EMBL/GenBank/DDBJ databases">
        <title>MicrobeNet Type strains.</title>
        <authorList>
            <person name="Nicholson A.C."/>
        </authorList>
    </citation>
    <scope>NUCLEOTIDE SEQUENCE [LARGE SCALE GENOMIC DNA]</scope>
    <source>
        <strain evidence="3 6">CCUG 33494</strain>
    </source>
</reference>
<dbReference type="GO" id="GO:0016491">
    <property type="term" value="F:oxidoreductase activity"/>
    <property type="evidence" value="ECO:0007669"/>
    <property type="project" value="UniProtKB-KW"/>
</dbReference>
<evidence type="ECO:0000313" key="6">
    <source>
        <dbReference type="Proteomes" id="UP000585749"/>
    </source>
</evidence>
<evidence type="ECO:0000313" key="5">
    <source>
        <dbReference type="Proteomes" id="UP000182448"/>
    </source>
</evidence>
<dbReference type="Proteomes" id="UP000585749">
    <property type="component" value="Unassembled WGS sequence"/>
</dbReference>
<gene>
    <name evidence="4" type="ORF">GA0061075_107101</name>
    <name evidence="3" type="ORF">HF960_02790</name>
</gene>
<evidence type="ECO:0000313" key="4">
    <source>
        <dbReference type="EMBL" id="SCB94483.1"/>
    </source>
</evidence>
<reference evidence="4 5" key="1">
    <citation type="submission" date="2016-08" db="EMBL/GenBank/DDBJ databases">
        <authorList>
            <person name="Varghese N."/>
            <person name="Submissions Spin"/>
        </authorList>
    </citation>
    <scope>NUCLEOTIDE SEQUENCE [LARGE SCALE GENOMIC DNA]</scope>
    <source>
        <strain evidence="4 5">R-53116</strain>
    </source>
</reference>
<name>A0A4Y4G5W9_WEIHE</name>
<dbReference type="PRINTS" id="PR00081">
    <property type="entry name" value="GDHRDH"/>
</dbReference>
<sequence length="255" mass="27519">MLLENKVALVTGSGRGIGAAIAKTYAENGAFVIVNYLNRRNSADELVSLIKANGGQAIAMACDVRDDVAVKDMIATIIENFGTIDNVVNNAFSHYEFDPKNRKLLQDVTWRDYLDQIDGSVKGIVNVMQAVLPYLKANNSSHVINLTSDLVHIPTIPYHDYIVGKSAVIGLNRTMASELGAYGIYVNAIAPGLTYPTSSSEFTKRDVRDSLIAKTPTRRLTTPKDVSGTALFLASELSSNITGQCIVVDGGLYMG</sequence>
<comment type="similarity">
    <text evidence="1">Belongs to the short-chain dehydrogenases/reductases (SDR) family.</text>
</comment>
<dbReference type="PANTHER" id="PTHR42879:SF2">
    <property type="entry name" value="3-OXOACYL-[ACYL-CARRIER-PROTEIN] REDUCTASE FABG"/>
    <property type="match status" value="1"/>
</dbReference>
<evidence type="ECO:0000256" key="2">
    <source>
        <dbReference type="ARBA" id="ARBA00023002"/>
    </source>
</evidence>
<keyword evidence="2" id="KW-0560">Oxidoreductase</keyword>
<dbReference type="Proteomes" id="UP000182448">
    <property type="component" value="Unassembled WGS sequence"/>
</dbReference>
<dbReference type="RefSeq" id="WP_074427407.1">
    <property type="nucleotide sequence ID" value="NZ_BJEG01000005.1"/>
</dbReference>
<dbReference type="GO" id="GO:0008206">
    <property type="term" value="P:bile acid metabolic process"/>
    <property type="evidence" value="ECO:0007669"/>
    <property type="project" value="UniProtKB-ARBA"/>
</dbReference>
<proteinExistence type="inferred from homology"/>
<dbReference type="AlphaFoldDB" id="A0A4Y4G5W9"/>
<evidence type="ECO:0000256" key="1">
    <source>
        <dbReference type="ARBA" id="ARBA00006484"/>
    </source>
</evidence>
<dbReference type="PANTHER" id="PTHR42879">
    <property type="entry name" value="3-OXOACYL-(ACYL-CARRIER-PROTEIN) REDUCTASE"/>
    <property type="match status" value="1"/>
</dbReference>
<dbReference type="InterPro" id="IPR002347">
    <property type="entry name" value="SDR_fam"/>
</dbReference>
<accession>A0A4Y4G5W9</accession>
<dbReference type="EMBL" id="FMAW01000007">
    <property type="protein sequence ID" value="SCB94483.1"/>
    <property type="molecule type" value="Genomic_DNA"/>
</dbReference>
<evidence type="ECO:0000313" key="3">
    <source>
        <dbReference type="EMBL" id="NKY66620.1"/>
    </source>
</evidence>
<dbReference type="EMBL" id="JAAXPM010000002">
    <property type="protein sequence ID" value="NKY66620.1"/>
    <property type="molecule type" value="Genomic_DNA"/>
</dbReference>
<dbReference type="SUPFAM" id="SSF51735">
    <property type="entry name" value="NAD(P)-binding Rossmann-fold domains"/>
    <property type="match status" value="1"/>
</dbReference>